<evidence type="ECO:0000256" key="2">
    <source>
        <dbReference type="ARBA" id="ARBA00007362"/>
    </source>
</evidence>
<keyword evidence="3" id="KW-1003">Cell membrane</keyword>
<evidence type="ECO:0000313" key="9">
    <source>
        <dbReference type="EMBL" id="MFD2168942.1"/>
    </source>
</evidence>
<dbReference type="PANTHER" id="PTHR32322:SF18">
    <property type="entry name" value="S-ADENOSYLMETHIONINE_S-ADENOSYLHOMOCYSTEINE TRANSPORTER"/>
    <property type="match status" value="1"/>
</dbReference>
<protein>
    <submittedName>
        <fullName evidence="9">DMT family transporter</fullName>
    </submittedName>
</protein>
<dbReference type="InterPro" id="IPR037185">
    <property type="entry name" value="EmrE-like"/>
</dbReference>
<keyword evidence="5 7" id="KW-1133">Transmembrane helix</keyword>
<accession>A0ABW4ZSK3</accession>
<evidence type="ECO:0000256" key="4">
    <source>
        <dbReference type="ARBA" id="ARBA00022692"/>
    </source>
</evidence>
<dbReference type="SUPFAM" id="SSF103481">
    <property type="entry name" value="Multidrug resistance efflux transporter EmrE"/>
    <property type="match status" value="2"/>
</dbReference>
<evidence type="ECO:0000313" key="10">
    <source>
        <dbReference type="Proteomes" id="UP001597343"/>
    </source>
</evidence>
<dbReference type="InterPro" id="IPR050638">
    <property type="entry name" value="AA-Vitamin_Transporters"/>
</dbReference>
<keyword evidence="4 7" id="KW-0812">Transmembrane</keyword>
<keyword evidence="10" id="KW-1185">Reference proteome</keyword>
<feature type="transmembrane region" description="Helical" evidence="7">
    <location>
        <begin position="157"/>
        <end position="176"/>
    </location>
</feature>
<comment type="subcellular location">
    <subcellularLocation>
        <location evidence="1">Cell membrane</location>
        <topology evidence="1">Multi-pass membrane protein</topology>
    </subcellularLocation>
</comment>
<evidence type="ECO:0000256" key="5">
    <source>
        <dbReference type="ARBA" id="ARBA00022989"/>
    </source>
</evidence>
<evidence type="ECO:0000256" key="7">
    <source>
        <dbReference type="SAM" id="Phobius"/>
    </source>
</evidence>
<proteinExistence type="inferred from homology"/>
<name>A0ABW4ZSK3_9BACL</name>
<feature type="transmembrane region" description="Helical" evidence="7">
    <location>
        <begin position="133"/>
        <end position="151"/>
    </location>
</feature>
<evidence type="ECO:0000256" key="3">
    <source>
        <dbReference type="ARBA" id="ARBA00022475"/>
    </source>
</evidence>
<feature type="domain" description="EamA" evidence="8">
    <location>
        <begin position="6"/>
        <end position="146"/>
    </location>
</feature>
<dbReference type="Pfam" id="PF00892">
    <property type="entry name" value="EamA"/>
    <property type="match status" value="2"/>
</dbReference>
<sequence>MYSRVKGFLMASFASAMWGLSGTVAQELFEEYGFIPGYLVTLRMLTAGAALLMIAAFLGKGNQLLAIWKHPKDRLGVVIFGVLGVLGTQYTFFSAIDTGNAATAALLQFLAPLIVTAFLALRLRKMPTARELIALPIALFGTALLVTNGRFDELSVPGIAVFWGLMAAGALAFYVLFPTGLLKRWNSLVVIGWSMLIGGVGLFLLERPWLMEGQIWTLYSSSLVLFVILFGTLIAFFLYLESLRFISQSETSMLSSVEPLVAVVASVLWLQVPFGFYEAIGGLCIVLTVMILSIAKKEYKTS</sequence>
<evidence type="ECO:0000256" key="1">
    <source>
        <dbReference type="ARBA" id="ARBA00004651"/>
    </source>
</evidence>
<feature type="transmembrane region" description="Helical" evidence="7">
    <location>
        <begin position="35"/>
        <end position="57"/>
    </location>
</feature>
<comment type="caution">
    <text evidence="9">The sequence shown here is derived from an EMBL/GenBank/DDBJ whole genome shotgun (WGS) entry which is preliminary data.</text>
</comment>
<evidence type="ECO:0000259" key="8">
    <source>
        <dbReference type="Pfam" id="PF00892"/>
    </source>
</evidence>
<feature type="transmembrane region" description="Helical" evidence="7">
    <location>
        <begin position="77"/>
        <end position="96"/>
    </location>
</feature>
<organism evidence="9 10">
    <name type="scientific">Tumebacillus lipolyticus</name>
    <dbReference type="NCBI Taxonomy" id="1280370"/>
    <lineage>
        <taxon>Bacteria</taxon>
        <taxon>Bacillati</taxon>
        <taxon>Bacillota</taxon>
        <taxon>Bacilli</taxon>
        <taxon>Bacillales</taxon>
        <taxon>Alicyclobacillaceae</taxon>
        <taxon>Tumebacillus</taxon>
    </lineage>
</organism>
<feature type="transmembrane region" description="Helical" evidence="7">
    <location>
        <begin position="188"/>
        <end position="205"/>
    </location>
</feature>
<feature type="transmembrane region" description="Helical" evidence="7">
    <location>
        <begin position="252"/>
        <end position="270"/>
    </location>
</feature>
<comment type="similarity">
    <text evidence="2">Belongs to the EamA transporter family.</text>
</comment>
<feature type="transmembrane region" description="Helical" evidence="7">
    <location>
        <begin position="102"/>
        <end position="121"/>
    </location>
</feature>
<feature type="domain" description="EamA" evidence="8">
    <location>
        <begin position="159"/>
        <end position="293"/>
    </location>
</feature>
<dbReference type="Proteomes" id="UP001597343">
    <property type="component" value="Unassembled WGS sequence"/>
</dbReference>
<reference evidence="10" key="1">
    <citation type="journal article" date="2019" name="Int. J. Syst. Evol. Microbiol.">
        <title>The Global Catalogue of Microorganisms (GCM) 10K type strain sequencing project: providing services to taxonomists for standard genome sequencing and annotation.</title>
        <authorList>
            <consortium name="The Broad Institute Genomics Platform"/>
            <consortium name="The Broad Institute Genome Sequencing Center for Infectious Disease"/>
            <person name="Wu L."/>
            <person name="Ma J."/>
        </authorList>
    </citation>
    <scope>NUCLEOTIDE SEQUENCE [LARGE SCALE GENOMIC DNA]</scope>
    <source>
        <strain evidence="10">CGMCC 1.13574</strain>
    </source>
</reference>
<dbReference type="InterPro" id="IPR000620">
    <property type="entry name" value="EamA_dom"/>
</dbReference>
<keyword evidence="6 7" id="KW-0472">Membrane</keyword>
<gene>
    <name evidence="9" type="ORF">ACFSOY_02780</name>
</gene>
<dbReference type="EMBL" id="JBHUIO010000002">
    <property type="protein sequence ID" value="MFD2168942.1"/>
    <property type="molecule type" value="Genomic_DNA"/>
</dbReference>
<feature type="transmembrane region" description="Helical" evidence="7">
    <location>
        <begin position="276"/>
        <end position="295"/>
    </location>
</feature>
<evidence type="ECO:0000256" key="6">
    <source>
        <dbReference type="ARBA" id="ARBA00023136"/>
    </source>
</evidence>
<dbReference type="RefSeq" id="WP_386043995.1">
    <property type="nucleotide sequence ID" value="NZ_JBHUIO010000002.1"/>
</dbReference>
<dbReference type="PANTHER" id="PTHR32322">
    <property type="entry name" value="INNER MEMBRANE TRANSPORTER"/>
    <property type="match status" value="1"/>
</dbReference>
<feature type="transmembrane region" description="Helical" evidence="7">
    <location>
        <begin position="217"/>
        <end position="240"/>
    </location>
</feature>